<dbReference type="InterPro" id="IPR036942">
    <property type="entry name" value="Beta-barrel_TonB_sf"/>
</dbReference>
<evidence type="ECO:0000256" key="7">
    <source>
        <dbReference type="ARBA" id="ARBA00023136"/>
    </source>
</evidence>
<proteinExistence type="inferred from homology"/>
<keyword evidence="4 10" id="KW-1134">Transmembrane beta strand</keyword>
<dbReference type="InterPro" id="IPR000531">
    <property type="entry name" value="Beta-barrel_TonB"/>
</dbReference>
<feature type="domain" description="TonB-dependent receptor-like beta-barrel" evidence="13">
    <location>
        <begin position="245"/>
        <end position="712"/>
    </location>
</feature>
<reference evidence="15 16" key="1">
    <citation type="submission" date="2023-12" db="EMBL/GenBank/DDBJ databases">
        <title>Stenotrophomonas guangdongensis sp. nov., isolated from wilted pepper plants (Capsicum annuum).</title>
        <authorList>
            <person name="Qiu M."/>
            <person name="Li Y."/>
            <person name="Liu Q."/>
            <person name="Zhang X."/>
            <person name="Huang Y."/>
            <person name="Guo R."/>
            <person name="Hu M."/>
            <person name="Zhou J."/>
            <person name="Zhou X."/>
        </authorList>
    </citation>
    <scope>NUCLEOTIDE SEQUENCE [LARGE SCALE GENOMIC DNA]</scope>
    <source>
        <strain evidence="15 16">MH1</strain>
    </source>
</reference>
<keyword evidence="7 10" id="KW-0472">Membrane</keyword>
<evidence type="ECO:0000313" key="16">
    <source>
        <dbReference type="Proteomes" id="UP001301653"/>
    </source>
</evidence>
<dbReference type="Pfam" id="PF07715">
    <property type="entry name" value="Plug"/>
    <property type="match status" value="1"/>
</dbReference>
<evidence type="ECO:0000256" key="9">
    <source>
        <dbReference type="ARBA" id="ARBA00023237"/>
    </source>
</evidence>
<feature type="domain" description="TonB-dependent receptor plug" evidence="14">
    <location>
        <begin position="71"/>
        <end position="170"/>
    </location>
</feature>
<name>A0ABU5V8C7_9GAMM</name>
<dbReference type="InterPro" id="IPR010105">
    <property type="entry name" value="TonB_sidphr_rcpt"/>
</dbReference>
<dbReference type="Gene3D" id="2.170.130.10">
    <property type="entry name" value="TonB-dependent receptor, plug domain"/>
    <property type="match status" value="1"/>
</dbReference>
<sequence>MQRPAPTSLHFSLLASALAAALATHAAPVLADDAARDPATLDTVKVVAEGELANSYTVKHTGTATKLDLSLRQTPQSVTVITRQRLDDMGLFSLQDVMGQVTGVHVSVTDSERINYVSRGYNITNFQVDGMLNTFGGSIKTNTDNVIYERIEVVRGATGLTTGAGDPSGTISFVRKRPTDTLQMGANLTVGRWSNQRMEFDLGGPVAWDGRIRARVVGAKQQSDSFRDVYKLDKDVFYGIVQADLSDSTLLELGYEYQSPKTTGVTWGVVPYWGVDGKPANLPRSTNLSASWSQWPIVEKTRFARLEQQLGGNWTIKGSFTHADRDTDGSVWYGAAGNPRPDGTGVTAYISHFAEKSTMDVADVNVTGAFELFGHAQEVVFGYGQSLRKSKAPSISIPDYPDNYAQVPDWRNWTGDVPQLPIVRNGYLGSQDELRQRGAYLAARLQLADPLLAVAGARYSTWETRSWRYSYDNAGNRTGTTRGGYKPDNTLTPYFGLIYDINRTFSAYASYTDIFQPQNYRDKNNSYLEPVVGDMWEAGLKAEFFDGLLNTSVAVFKGEKDNVAELDDSVPAKFLPDGSDAYRSTGKGNKVQGWEVEAQGSLGEHWNLSTGYAHTVIENQKGVRQNTTTPVNTFRLNASWRPGGIDGRFWLGGGATWQSEIWRNGARPAPDYLVTGRTESVRMTQDAFYLLNLSGGYRFNANFSAQLNVNNLLDKKYYSNVGFYNGVYWGEPRNVQLTLRWKL</sequence>
<organism evidence="15 16">
    <name type="scientific">Stenotrophomonas capsici</name>
    <dbReference type="NCBI Taxonomy" id="3110230"/>
    <lineage>
        <taxon>Bacteria</taxon>
        <taxon>Pseudomonadati</taxon>
        <taxon>Pseudomonadota</taxon>
        <taxon>Gammaproteobacteria</taxon>
        <taxon>Lysobacterales</taxon>
        <taxon>Lysobacteraceae</taxon>
        <taxon>Stenotrophomonas</taxon>
    </lineage>
</organism>
<feature type="signal peptide" evidence="12">
    <location>
        <begin position="1"/>
        <end position="26"/>
    </location>
</feature>
<keyword evidence="12" id="KW-0732">Signal</keyword>
<evidence type="ECO:0000259" key="14">
    <source>
        <dbReference type="Pfam" id="PF07715"/>
    </source>
</evidence>
<evidence type="ECO:0000256" key="11">
    <source>
        <dbReference type="RuleBase" id="RU003357"/>
    </source>
</evidence>
<dbReference type="InterPro" id="IPR037066">
    <property type="entry name" value="Plug_dom_sf"/>
</dbReference>
<dbReference type="InterPro" id="IPR012910">
    <property type="entry name" value="Plug_dom"/>
</dbReference>
<comment type="similarity">
    <text evidence="2 10 11">Belongs to the TonB-dependent receptor family.</text>
</comment>
<dbReference type="SUPFAM" id="SSF56935">
    <property type="entry name" value="Porins"/>
    <property type="match status" value="1"/>
</dbReference>
<dbReference type="Pfam" id="PF00593">
    <property type="entry name" value="TonB_dep_Rec_b-barrel"/>
    <property type="match status" value="1"/>
</dbReference>
<evidence type="ECO:0000256" key="6">
    <source>
        <dbReference type="ARBA" id="ARBA00023077"/>
    </source>
</evidence>
<protein>
    <submittedName>
        <fullName evidence="15">TonB-dependent siderophore receptor</fullName>
    </submittedName>
</protein>
<feature type="chain" id="PRO_5046472750" evidence="12">
    <location>
        <begin position="27"/>
        <end position="743"/>
    </location>
</feature>
<evidence type="ECO:0000256" key="4">
    <source>
        <dbReference type="ARBA" id="ARBA00022452"/>
    </source>
</evidence>
<evidence type="ECO:0000256" key="3">
    <source>
        <dbReference type="ARBA" id="ARBA00022448"/>
    </source>
</evidence>
<keyword evidence="3 10" id="KW-0813">Transport</keyword>
<comment type="subcellular location">
    <subcellularLocation>
        <location evidence="1 10">Cell outer membrane</location>
        <topology evidence="1 10">Multi-pass membrane protein</topology>
    </subcellularLocation>
</comment>
<dbReference type="Proteomes" id="UP001301653">
    <property type="component" value="Unassembled WGS sequence"/>
</dbReference>
<keyword evidence="5 10" id="KW-0812">Transmembrane</keyword>
<comment type="caution">
    <text evidence="15">The sequence shown here is derived from an EMBL/GenBank/DDBJ whole genome shotgun (WGS) entry which is preliminary data.</text>
</comment>
<dbReference type="PANTHER" id="PTHR32552:SF74">
    <property type="entry name" value="HYDROXAMATE SIDEROPHORE RECEPTOR FHUE"/>
    <property type="match status" value="1"/>
</dbReference>
<dbReference type="InterPro" id="IPR039426">
    <property type="entry name" value="TonB-dep_rcpt-like"/>
</dbReference>
<evidence type="ECO:0000256" key="1">
    <source>
        <dbReference type="ARBA" id="ARBA00004571"/>
    </source>
</evidence>
<evidence type="ECO:0000259" key="13">
    <source>
        <dbReference type="Pfam" id="PF00593"/>
    </source>
</evidence>
<evidence type="ECO:0000256" key="12">
    <source>
        <dbReference type="SAM" id="SignalP"/>
    </source>
</evidence>
<dbReference type="RefSeq" id="WP_323439393.1">
    <property type="nucleotide sequence ID" value="NZ_JAYFUH010000249.1"/>
</dbReference>
<dbReference type="Gene3D" id="2.40.170.20">
    <property type="entry name" value="TonB-dependent receptor, beta-barrel domain"/>
    <property type="match status" value="1"/>
</dbReference>
<evidence type="ECO:0000256" key="2">
    <source>
        <dbReference type="ARBA" id="ARBA00009810"/>
    </source>
</evidence>
<evidence type="ECO:0000256" key="10">
    <source>
        <dbReference type="PROSITE-ProRule" id="PRU01360"/>
    </source>
</evidence>
<dbReference type="PANTHER" id="PTHR32552">
    <property type="entry name" value="FERRICHROME IRON RECEPTOR-RELATED"/>
    <property type="match status" value="1"/>
</dbReference>
<evidence type="ECO:0000313" key="15">
    <source>
        <dbReference type="EMBL" id="MEA5668984.1"/>
    </source>
</evidence>
<keyword evidence="6 11" id="KW-0798">TonB box</keyword>
<keyword evidence="16" id="KW-1185">Reference proteome</keyword>
<evidence type="ECO:0000256" key="5">
    <source>
        <dbReference type="ARBA" id="ARBA00022692"/>
    </source>
</evidence>
<dbReference type="CDD" id="cd01347">
    <property type="entry name" value="ligand_gated_channel"/>
    <property type="match status" value="1"/>
</dbReference>
<dbReference type="PROSITE" id="PS52016">
    <property type="entry name" value="TONB_DEPENDENT_REC_3"/>
    <property type="match status" value="1"/>
</dbReference>
<keyword evidence="9 10" id="KW-0998">Cell outer membrane</keyword>
<dbReference type="NCBIfam" id="TIGR01783">
    <property type="entry name" value="TonB-siderophor"/>
    <property type="match status" value="1"/>
</dbReference>
<accession>A0ABU5V8C7</accession>
<gene>
    <name evidence="15" type="ORF">VA603_15670</name>
</gene>
<dbReference type="EMBL" id="JAYFUH010000249">
    <property type="protein sequence ID" value="MEA5668984.1"/>
    <property type="molecule type" value="Genomic_DNA"/>
</dbReference>
<evidence type="ECO:0000256" key="8">
    <source>
        <dbReference type="ARBA" id="ARBA00023170"/>
    </source>
</evidence>
<keyword evidence="8 15" id="KW-0675">Receptor</keyword>